<evidence type="ECO:0000313" key="3">
    <source>
        <dbReference type="Proteomes" id="UP000033047"/>
    </source>
</evidence>
<dbReference type="EMBL" id="AQHV01000010">
    <property type="protein sequence ID" value="KKB57032.1"/>
    <property type="molecule type" value="Genomic_DNA"/>
</dbReference>
<reference evidence="2 3" key="1">
    <citation type="submission" date="2013-04" db="EMBL/GenBank/DDBJ databases">
        <title>The Genome Sequence of Parabacteroides goldsteinii DSM 19448.</title>
        <authorList>
            <consortium name="The Broad Institute Genomics Platform"/>
            <person name="Earl A."/>
            <person name="Ward D."/>
            <person name="Feldgarden M."/>
            <person name="Gevers D."/>
            <person name="Martens E."/>
            <person name="Sakamoto M."/>
            <person name="Benno Y."/>
            <person name="Song Y."/>
            <person name="Liu C."/>
            <person name="Lee J."/>
            <person name="Bolanos M."/>
            <person name="Vaisanen M.L."/>
            <person name="Finegold S.M."/>
            <person name="Walker B."/>
            <person name="Young S."/>
            <person name="Zeng Q."/>
            <person name="Gargeya S."/>
            <person name="Fitzgerald M."/>
            <person name="Haas B."/>
            <person name="Abouelleil A."/>
            <person name="Allen A.W."/>
            <person name="Alvarado L."/>
            <person name="Arachchi H.M."/>
            <person name="Berlin A.M."/>
            <person name="Chapman S.B."/>
            <person name="Gainer-Dewar J."/>
            <person name="Goldberg J."/>
            <person name="Griggs A."/>
            <person name="Gujja S."/>
            <person name="Hansen M."/>
            <person name="Howarth C."/>
            <person name="Imamovic A."/>
            <person name="Ireland A."/>
            <person name="Larimer J."/>
            <person name="McCowan C."/>
            <person name="Murphy C."/>
            <person name="Pearson M."/>
            <person name="Poon T.W."/>
            <person name="Priest M."/>
            <person name="Roberts A."/>
            <person name="Saif S."/>
            <person name="Shea T."/>
            <person name="Sisk P."/>
            <person name="Sykes S."/>
            <person name="Wortman J."/>
            <person name="Nusbaum C."/>
            <person name="Birren B."/>
        </authorList>
    </citation>
    <scope>NUCLEOTIDE SEQUENCE [LARGE SCALE GENOMIC DNA]</scope>
    <source>
        <strain evidence="2 3">DSM 19448</strain>
    </source>
</reference>
<name>A0A0F5JHW5_9BACT</name>
<organism evidence="2 3">
    <name type="scientific">Parabacteroides goldsteinii DSM 19448 = WAL 12034</name>
    <dbReference type="NCBI Taxonomy" id="927665"/>
    <lineage>
        <taxon>Bacteria</taxon>
        <taxon>Pseudomonadati</taxon>
        <taxon>Bacteroidota</taxon>
        <taxon>Bacteroidia</taxon>
        <taxon>Bacteroidales</taxon>
        <taxon>Tannerellaceae</taxon>
        <taxon>Parabacteroides</taxon>
    </lineage>
</organism>
<keyword evidence="1" id="KW-0812">Transmembrane</keyword>
<feature type="transmembrane region" description="Helical" evidence="1">
    <location>
        <begin position="44"/>
        <end position="62"/>
    </location>
</feature>
<proteinExistence type="predicted"/>
<dbReference type="Proteomes" id="UP000033047">
    <property type="component" value="Unassembled WGS sequence"/>
</dbReference>
<evidence type="ECO:0000256" key="1">
    <source>
        <dbReference type="SAM" id="Phobius"/>
    </source>
</evidence>
<keyword evidence="1" id="KW-1133">Transmembrane helix</keyword>
<dbReference type="PATRIC" id="fig|927665.4.peg.1723"/>
<gene>
    <name evidence="2" type="ORF">HMPREF1535_01684</name>
</gene>
<keyword evidence="1" id="KW-0472">Membrane</keyword>
<comment type="caution">
    <text evidence="2">The sequence shown here is derived from an EMBL/GenBank/DDBJ whole genome shotgun (WGS) entry which is preliminary data.</text>
</comment>
<evidence type="ECO:0000313" key="2">
    <source>
        <dbReference type="EMBL" id="KKB57032.1"/>
    </source>
</evidence>
<sequence>MNTTSLKLGIQKAINNISEIWFLLILAVPTIFDAIFEIGSKGKWTIPFILLSIAVILISILIKQLIQKTAWISLVLGVVLCFFSSFFIAAALSEYDEFPLGTEPNALSLLAFGTIVGGISFALAIKMSFQGAYKLYTD</sequence>
<dbReference type="GeneID" id="69982938"/>
<dbReference type="HOGENOM" id="CLU_1853280_0_0_10"/>
<feature type="transmembrane region" description="Helical" evidence="1">
    <location>
        <begin position="20"/>
        <end position="38"/>
    </location>
</feature>
<accession>A0A0F5JHW5</accession>
<protein>
    <submittedName>
        <fullName evidence="2">Uncharacterized protein</fullName>
    </submittedName>
</protein>
<dbReference type="RefSeq" id="WP_046145828.1">
    <property type="nucleotide sequence ID" value="NZ_KQ033912.1"/>
</dbReference>
<dbReference type="STRING" id="927665.HMPREF1535_01684"/>
<feature type="transmembrane region" description="Helical" evidence="1">
    <location>
        <begin position="69"/>
        <end position="93"/>
    </location>
</feature>
<dbReference type="AlphaFoldDB" id="A0A0F5JHW5"/>
<feature type="transmembrane region" description="Helical" evidence="1">
    <location>
        <begin position="105"/>
        <end position="125"/>
    </location>
</feature>